<evidence type="ECO:0000313" key="2">
    <source>
        <dbReference type="EMBL" id="CAK8680811.1"/>
    </source>
</evidence>
<proteinExistence type="predicted"/>
<feature type="compositionally biased region" description="Polar residues" evidence="1">
    <location>
        <begin position="57"/>
        <end position="70"/>
    </location>
</feature>
<protein>
    <submittedName>
        <fullName evidence="2">Uncharacterized protein</fullName>
    </submittedName>
</protein>
<feature type="region of interest" description="Disordered" evidence="1">
    <location>
        <begin position="51"/>
        <end position="70"/>
    </location>
</feature>
<organism evidence="2 3">
    <name type="scientific">Clavelina lepadiformis</name>
    <name type="common">Light-bulb sea squirt</name>
    <name type="synonym">Ascidia lepadiformis</name>
    <dbReference type="NCBI Taxonomy" id="159417"/>
    <lineage>
        <taxon>Eukaryota</taxon>
        <taxon>Metazoa</taxon>
        <taxon>Chordata</taxon>
        <taxon>Tunicata</taxon>
        <taxon>Ascidiacea</taxon>
        <taxon>Aplousobranchia</taxon>
        <taxon>Clavelinidae</taxon>
        <taxon>Clavelina</taxon>
    </lineage>
</organism>
<gene>
    <name evidence="2" type="ORF">CVLEPA_LOCUS11050</name>
</gene>
<name>A0ABP0FQ83_CLALP</name>
<keyword evidence="3" id="KW-1185">Reference proteome</keyword>
<dbReference type="EMBL" id="CAWYQH010000079">
    <property type="protein sequence ID" value="CAK8680811.1"/>
    <property type="molecule type" value="Genomic_DNA"/>
</dbReference>
<dbReference type="Proteomes" id="UP001642483">
    <property type="component" value="Unassembled WGS sequence"/>
</dbReference>
<comment type="caution">
    <text evidence="2">The sequence shown here is derived from an EMBL/GenBank/DDBJ whole genome shotgun (WGS) entry which is preliminary data.</text>
</comment>
<accession>A0ABP0FQ83</accession>
<evidence type="ECO:0000256" key="1">
    <source>
        <dbReference type="SAM" id="MobiDB-lite"/>
    </source>
</evidence>
<evidence type="ECO:0000313" key="3">
    <source>
        <dbReference type="Proteomes" id="UP001642483"/>
    </source>
</evidence>
<sequence length="70" mass="7466">MKNFGNTALRPAKLAKTTTKHLDNGRGMGNAAGLAVADKYVDVKELKVGVRRKRDQGTSLQQNPSVGGVE</sequence>
<reference evidence="2 3" key="1">
    <citation type="submission" date="2024-02" db="EMBL/GenBank/DDBJ databases">
        <authorList>
            <person name="Daric V."/>
            <person name="Darras S."/>
        </authorList>
    </citation>
    <scope>NUCLEOTIDE SEQUENCE [LARGE SCALE GENOMIC DNA]</scope>
</reference>